<reference evidence="3 4" key="1">
    <citation type="submission" date="2015-12" db="EMBL/GenBank/DDBJ databases">
        <title>Draft genome of the nematode, Onchocerca flexuosa.</title>
        <authorList>
            <person name="Mitreva M."/>
        </authorList>
    </citation>
    <scope>NUCLEOTIDE SEQUENCE [LARGE SCALE GENOMIC DNA]</scope>
    <source>
        <strain evidence="3">Red Deer</strain>
    </source>
</reference>
<organism evidence="3 4">
    <name type="scientific">Onchocerca flexuosa</name>
    <dbReference type="NCBI Taxonomy" id="387005"/>
    <lineage>
        <taxon>Eukaryota</taxon>
        <taxon>Metazoa</taxon>
        <taxon>Ecdysozoa</taxon>
        <taxon>Nematoda</taxon>
        <taxon>Chromadorea</taxon>
        <taxon>Rhabditida</taxon>
        <taxon>Spirurina</taxon>
        <taxon>Spiruromorpha</taxon>
        <taxon>Filarioidea</taxon>
        <taxon>Onchocercidae</taxon>
        <taxon>Onchocerca</taxon>
    </lineage>
</organism>
<evidence type="ECO:0000313" key="4">
    <source>
        <dbReference type="Proteomes" id="UP000242913"/>
    </source>
</evidence>
<feature type="region of interest" description="Disordered" evidence="1">
    <location>
        <begin position="87"/>
        <end position="111"/>
    </location>
</feature>
<evidence type="ECO:0000256" key="1">
    <source>
        <dbReference type="SAM" id="MobiDB-lite"/>
    </source>
</evidence>
<feature type="signal peptide" evidence="2">
    <location>
        <begin position="1"/>
        <end position="24"/>
    </location>
</feature>
<feature type="chain" id="PRO_5013053993" evidence="2">
    <location>
        <begin position="25"/>
        <end position="111"/>
    </location>
</feature>
<dbReference type="OrthoDB" id="5843337at2759"/>
<dbReference type="Proteomes" id="UP000242913">
    <property type="component" value="Unassembled WGS sequence"/>
</dbReference>
<dbReference type="AlphaFoldDB" id="A0A238BRR0"/>
<accession>A0A238BRR0</accession>
<keyword evidence="2" id="KW-0732">Signal</keyword>
<evidence type="ECO:0000313" key="3">
    <source>
        <dbReference type="EMBL" id="OZC07268.1"/>
    </source>
</evidence>
<name>A0A238BRR0_9BILA</name>
<proteinExistence type="predicted"/>
<dbReference type="EMBL" id="KZ270037">
    <property type="protein sequence ID" value="OZC07268.1"/>
    <property type="molecule type" value="Genomic_DNA"/>
</dbReference>
<keyword evidence="4" id="KW-1185">Reference proteome</keyword>
<sequence length="111" mass="12191">MSSISTILLSIFFFFHVPIRLVHNIYDEAVAQALAMAIPVKQHPAQASQLHAISTVVKLIGYRKKRNNSYGDEAIFPTEDLAISQPTPVEHAPEHAAQSYADEASITPSGY</sequence>
<gene>
    <name evidence="3" type="ORF">X798_05747</name>
</gene>
<evidence type="ECO:0000256" key="2">
    <source>
        <dbReference type="SAM" id="SignalP"/>
    </source>
</evidence>
<protein>
    <submittedName>
        <fullName evidence="3">Uncharacterized protein</fullName>
    </submittedName>
</protein>